<sequence length="383" mass="43293">MKSNNGLLCLLLLGPGVSCAQEWQFNGFISQGLVAVDGSEFFTGKDDTSLELTEATLMASWRPWENLRFAGALSYRQRGTLIDEHLQADYLFLEYLSPIESGFLGMRLGRVKNEVGFFSSTRDVPFSRPGILLPQSIYADYYRDTQLHINGGEILGRHHLAGGELAWHLTGGVLNITDDLTRNTVGTLDFGTLDSDYFYSIDLDYSTDSLRLGANVYQTLMTYDGGLPGAFAELELLTWVLSAQYRVGTLELTSEFSQGERTLRGTPLAGWQQEQPYRGYYVDARYGLSDTLDIFVRYDYSVENLDDPDGKLLAEAGIPAYFGYARDWTLGGRWRFADNWQLSAEYHWVEGASWVPPILNKDPMTQDEHWSVLALEVSYRMQW</sequence>
<dbReference type="Gene3D" id="2.40.160.10">
    <property type="entry name" value="Porin"/>
    <property type="match status" value="1"/>
</dbReference>
<name>A0AAJ1BE04_9GAMM</name>
<dbReference type="RefSeq" id="WP_240589582.1">
    <property type="nucleotide sequence ID" value="NZ_JAKUDL010000001.1"/>
</dbReference>
<keyword evidence="1" id="KW-0732">Signal</keyword>
<proteinExistence type="predicted"/>
<organism evidence="2 3">
    <name type="scientific">Shewanella zhuhaiensis</name>
    <dbReference type="NCBI Taxonomy" id="2919576"/>
    <lineage>
        <taxon>Bacteria</taxon>
        <taxon>Pseudomonadati</taxon>
        <taxon>Pseudomonadota</taxon>
        <taxon>Gammaproteobacteria</taxon>
        <taxon>Alteromonadales</taxon>
        <taxon>Shewanellaceae</taxon>
        <taxon>Shewanella</taxon>
    </lineage>
</organism>
<gene>
    <name evidence="2" type="ORF">MJ923_01365</name>
</gene>
<evidence type="ECO:0000256" key="1">
    <source>
        <dbReference type="SAM" id="SignalP"/>
    </source>
</evidence>
<dbReference type="EMBL" id="JAKUDL010000001">
    <property type="protein sequence ID" value="MCH4292950.1"/>
    <property type="molecule type" value="Genomic_DNA"/>
</dbReference>
<reference evidence="2 3" key="1">
    <citation type="submission" date="2022-02" db="EMBL/GenBank/DDBJ databases">
        <title>The genome sequence of Shewanella sp. 3B26.</title>
        <authorList>
            <person name="Du J."/>
        </authorList>
    </citation>
    <scope>NUCLEOTIDE SEQUENCE [LARGE SCALE GENOMIC DNA]</scope>
    <source>
        <strain evidence="2 3">3B26</strain>
    </source>
</reference>
<feature type="signal peptide" evidence="1">
    <location>
        <begin position="1"/>
        <end position="20"/>
    </location>
</feature>
<evidence type="ECO:0000313" key="2">
    <source>
        <dbReference type="EMBL" id="MCH4292950.1"/>
    </source>
</evidence>
<protein>
    <recommendedName>
        <fullName evidence="4">Porin</fullName>
    </recommendedName>
</protein>
<keyword evidence="3" id="KW-1185">Reference proteome</keyword>
<evidence type="ECO:0000313" key="3">
    <source>
        <dbReference type="Proteomes" id="UP001297581"/>
    </source>
</evidence>
<comment type="caution">
    <text evidence="2">The sequence shown here is derived from an EMBL/GenBank/DDBJ whole genome shotgun (WGS) entry which is preliminary data.</text>
</comment>
<feature type="chain" id="PRO_5042589140" description="Porin" evidence="1">
    <location>
        <begin position="21"/>
        <end position="383"/>
    </location>
</feature>
<accession>A0AAJ1BE04</accession>
<dbReference type="AlphaFoldDB" id="A0AAJ1BE04"/>
<evidence type="ECO:0008006" key="4">
    <source>
        <dbReference type="Google" id="ProtNLM"/>
    </source>
</evidence>
<dbReference type="InterPro" id="IPR023614">
    <property type="entry name" value="Porin_dom_sf"/>
</dbReference>
<dbReference type="SUPFAM" id="SSF56935">
    <property type="entry name" value="Porins"/>
    <property type="match status" value="1"/>
</dbReference>
<dbReference type="Proteomes" id="UP001297581">
    <property type="component" value="Unassembled WGS sequence"/>
</dbReference>